<reference evidence="1 2" key="1">
    <citation type="submission" date="2019-07" db="EMBL/GenBank/DDBJ databases">
        <title>Whole genome shotgun sequence of Cyclobacterium qasimii NBRC 106168.</title>
        <authorList>
            <person name="Hosoyama A."/>
            <person name="Uohara A."/>
            <person name="Ohji S."/>
            <person name="Ichikawa N."/>
        </authorList>
    </citation>
    <scope>NUCLEOTIDE SEQUENCE [LARGE SCALE GENOMIC DNA]</scope>
    <source>
        <strain evidence="1 2">NBRC 106168</strain>
    </source>
</reference>
<organism evidence="1 2">
    <name type="scientific">Cyclobacterium qasimii</name>
    <dbReference type="NCBI Taxonomy" id="1350429"/>
    <lineage>
        <taxon>Bacteria</taxon>
        <taxon>Pseudomonadati</taxon>
        <taxon>Bacteroidota</taxon>
        <taxon>Cytophagia</taxon>
        <taxon>Cytophagales</taxon>
        <taxon>Cyclobacteriaceae</taxon>
        <taxon>Cyclobacterium</taxon>
    </lineage>
</organism>
<gene>
    <name evidence="1" type="ORF">CQA01_04300</name>
</gene>
<name>A0A512C6Q6_9BACT</name>
<comment type="caution">
    <text evidence="1">The sequence shown here is derived from an EMBL/GenBank/DDBJ whole genome shotgun (WGS) entry which is preliminary data.</text>
</comment>
<accession>A0A512C6Q6</accession>
<dbReference type="Pfam" id="PF05935">
    <property type="entry name" value="Arylsulfotrans"/>
    <property type="match status" value="1"/>
</dbReference>
<dbReference type="AlphaFoldDB" id="A0A512C6Q6"/>
<dbReference type="SUPFAM" id="SSF63829">
    <property type="entry name" value="Calcium-dependent phosphotriesterase"/>
    <property type="match status" value="1"/>
</dbReference>
<dbReference type="InterPro" id="IPR010262">
    <property type="entry name" value="Arylsulfotransferase_bact"/>
</dbReference>
<dbReference type="PANTHER" id="PTHR35340:SF5">
    <property type="entry name" value="ASST-DOMAIN-CONTAINING PROTEIN"/>
    <property type="match status" value="1"/>
</dbReference>
<evidence type="ECO:0008006" key="3">
    <source>
        <dbReference type="Google" id="ProtNLM"/>
    </source>
</evidence>
<proteinExistence type="predicted"/>
<dbReference type="GO" id="GO:0004062">
    <property type="term" value="F:aryl sulfotransferase activity"/>
    <property type="evidence" value="ECO:0007669"/>
    <property type="project" value="InterPro"/>
</dbReference>
<protein>
    <recommendedName>
        <fullName evidence="3">Arylsulfotransferase ASST</fullName>
    </recommendedName>
</protein>
<evidence type="ECO:0000313" key="1">
    <source>
        <dbReference type="EMBL" id="GEO19896.1"/>
    </source>
</evidence>
<dbReference type="RefSeq" id="WP_146946974.1">
    <property type="nucleotide sequence ID" value="NZ_BJYV01000001.1"/>
</dbReference>
<dbReference type="InterPro" id="IPR053143">
    <property type="entry name" value="Arylsulfate_ST"/>
</dbReference>
<evidence type="ECO:0000313" key="2">
    <source>
        <dbReference type="Proteomes" id="UP000321301"/>
    </source>
</evidence>
<dbReference type="EMBL" id="BJYV01000001">
    <property type="protein sequence ID" value="GEO19896.1"/>
    <property type="molecule type" value="Genomic_DNA"/>
</dbReference>
<dbReference type="PROSITE" id="PS51257">
    <property type="entry name" value="PROKAR_LIPOPROTEIN"/>
    <property type="match status" value="1"/>
</dbReference>
<dbReference type="Proteomes" id="UP000321301">
    <property type="component" value="Unassembled WGS sequence"/>
</dbReference>
<sequence>MRKLWINTALIGLTLLGSCTEDMSEENDFEMEETPDEETYFLIADQQNNEAHLINYAGDELFNWDFNSSLGNDINLLSDGSMLVCLKDNNAAITYGGYGGIFRKINADQSIDWEVSYSSSDYTAHHDVEYLSNGNIIFPAWEELSQTEAAEQGFGGSYSLNPESIIEMNPLTQEIVWEWHAMDHIVQDIDDSKPNYGTVAENPNKIDVNYNYQTRSNGDIMHINGLTLDEENDLLYLTVNNYSEIWVLDHSTSKAEASTNSGGNYGLGGDLIYRFGNPETYDNIGEATLSNVHYPNLLETGNMLAYANDVYGNQSEVVEYELNPPYNLVAGQNNEPNVVWSFTDNDLYSSGLSSAVRMKNGNTLIAEGRDGTLWEVSDDGEVDWLYKTNYATIWRTYVFYSDDPAITALDF</sequence>
<keyword evidence="2" id="KW-1185">Reference proteome</keyword>
<dbReference type="PANTHER" id="PTHR35340">
    <property type="entry name" value="PQQ ENZYME REPEAT PROTEIN-RELATED"/>
    <property type="match status" value="1"/>
</dbReference>